<dbReference type="AlphaFoldDB" id="A0AAR2LRR1"/>
<dbReference type="GO" id="GO:0015020">
    <property type="term" value="F:glucuronosyltransferase activity"/>
    <property type="evidence" value="ECO:0007669"/>
    <property type="project" value="TreeGrafter"/>
</dbReference>
<dbReference type="InterPro" id="IPR051292">
    <property type="entry name" value="Xyl/GlcA_transferase"/>
</dbReference>
<accession>A0AAR2LRR1</accession>
<dbReference type="Gene3D" id="3.90.550.10">
    <property type="entry name" value="Spore Coat Polysaccharide Biosynthesis Protein SpsA, Chain A"/>
    <property type="match status" value="1"/>
</dbReference>
<evidence type="ECO:0000256" key="7">
    <source>
        <dbReference type="ARBA" id="ARBA00023180"/>
    </source>
</evidence>
<evidence type="ECO:0000256" key="2">
    <source>
        <dbReference type="ARBA" id="ARBA00022692"/>
    </source>
</evidence>
<keyword evidence="7" id="KW-0325">Glycoprotein</keyword>
<dbReference type="PANTHER" id="PTHR12270:SF48">
    <property type="entry name" value="XYLOSYL- AND GLUCURONYLTRANSFERASE LARGE1"/>
    <property type="match status" value="1"/>
</dbReference>
<evidence type="ECO:0000256" key="9">
    <source>
        <dbReference type="ARBA" id="ARBA00038461"/>
    </source>
</evidence>
<dbReference type="Ensembl" id="ENSPNAT00000058191.1">
    <property type="protein sequence ID" value="ENSPNAP00000077414.1"/>
    <property type="gene ID" value="ENSPNAG00000007612.2"/>
</dbReference>
<proteinExistence type="inferred from homology"/>
<dbReference type="InterPro" id="IPR002495">
    <property type="entry name" value="Glyco_trans_8"/>
</dbReference>
<evidence type="ECO:0000256" key="14">
    <source>
        <dbReference type="SAM" id="MobiDB-lite"/>
    </source>
</evidence>
<dbReference type="Pfam" id="PF01501">
    <property type="entry name" value="Glyco_transf_8"/>
    <property type="match status" value="1"/>
</dbReference>
<evidence type="ECO:0000313" key="15">
    <source>
        <dbReference type="Ensembl" id="ENSPNAP00000077414.1"/>
    </source>
</evidence>
<keyword evidence="5" id="KW-0333">Golgi apparatus</keyword>
<dbReference type="CDD" id="cd06431">
    <property type="entry name" value="GT8_LARGE_C"/>
    <property type="match status" value="1"/>
</dbReference>
<keyword evidence="2" id="KW-0812">Transmembrane</keyword>
<organism evidence="15 16">
    <name type="scientific">Pygocentrus nattereri</name>
    <name type="common">Red-bellied piranha</name>
    <dbReference type="NCBI Taxonomy" id="42514"/>
    <lineage>
        <taxon>Eukaryota</taxon>
        <taxon>Metazoa</taxon>
        <taxon>Chordata</taxon>
        <taxon>Craniata</taxon>
        <taxon>Vertebrata</taxon>
        <taxon>Euteleostomi</taxon>
        <taxon>Actinopterygii</taxon>
        <taxon>Neopterygii</taxon>
        <taxon>Teleostei</taxon>
        <taxon>Ostariophysi</taxon>
        <taxon>Characiformes</taxon>
        <taxon>Characoidei</taxon>
        <taxon>Pygocentrus</taxon>
    </lineage>
</organism>
<reference evidence="15 16" key="1">
    <citation type="submission" date="2020-10" db="EMBL/GenBank/DDBJ databases">
        <title>Pygocentrus nattereri (red-bellied piranha) genome, fPygNat1, primary haplotype.</title>
        <authorList>
            <person name="Myers G."/>
            <person name="Meyer A."/>
            <person name="Karagic N."/>
            <person name="Pippel M."/>
            <person name="Winkler S."/>
            <person name="Tracey A."/>
            <person name="Wood J."/>
            <person name="Formenti G."/>
            <person name="Howe K."/>
            <person name="Fedrigo O."/>
            <person name="Jarvis E.D."/>
        </authorList>
    </citation>
    <scope>NUCLEOTIDE SEQUENCE [LARGE SCALE GENOMIC DNA]</scope>
</reference>
<keyword evidence="8" id="KW-0511">Multifunctional enzyme</keyword>
<dbReference type="Pfam" id="PF13896">
    <property type="entry name" value="Glyco_transf_49"/>
    <property type="match status" value="1"/>
</dbReference>
<evidence type="ECO:0008006" key="17">
    <source>
        <dbReference type="Google" id="ProtNLM"/>
    </source>
</evidence>
<comment type="catalytic activity">
    <reaction evidence="11">
        <text>3-O-{beta-D-GlcA-(1-&gt;[3)-alpha-D-Xyl-(1-&gt;3)-beta-D-GlcA-(1-&gt;](n)-4)-beta-D-Xyl-(1-&gt;4)-Rib-ol-P-Rib-ol-P-3-beta-D-GalNAc-(1-&gt;3)-beta-D-GlcNAc-(1-&gt;4)-O-6-P-alpha-D-Man}-L-Thr-[protein] + UDP-alpha-D-xylose = 3-O-{(1-&gt;[3)-alpha-D-Xyl-(1-&gt;3)-beta-D-GlcA-(1-&gt;](n+1)-4)-beta-D-Xyl-(1-&gt;4)-Rib-ol-P-Rib-ol-P-3-beta-D-GalNAc-(1-&gt;3)-beta-D-GlcNAc-(1-&gt;4)-O-6-P-alpha-D-Man}-L-Thr-[protein] + UDP + H(+)</text>
        <dbReference type="Rhea" id="RHEA:68368"/>
        <dbReference type="Rhea" id="RHEA-COMP:17485"/>
        <dbReference type="Rhea" id="RHEA-COMP:17486"/>
        <dbReference type="ChEBI" id="CHEBI:15378"/>
        <dbReference type="ChEBI" id="CHEBI:57632"/>
        <dbReference type="ChEBI" id="CHEBI:58223"/>
        <dbReference type="ChEBI" id="CHEBI:177354"/>
        <dbReference type="ChEBI" id="CHEBI:177355"/>
    </reaction>
    <physiologicalReaction direction="left-to-right" evidence="11">
        <dbReference type="Rhea" id="RHEA:68369"/>
    </physiologicalReaction>
</comment>
<evidence type="ECO:0000256" key="3">
    <source>
        <dbReference type="ARBA" id="ARBA00022968"/>
    </source>
</evidence>
<comment type="catalytic activity">
    <reaction evidence="13">
        <text>3-O-[beta-D-GlcA-(1-&gt;3)-beta-D-Xyl-(1-&gt;4)-Rib-ol-P-Rib-ol-P-3-beta-D-GalNAc-(1-&gt;3)-beta-D-GlcNAc-(1-&gt;4)-(O-6-P-alpha-D-Man)]-Thr-[protein] + UDP-alpha-D-xylose = 3-O-[alpha-D-Xyl-(1-&gt;3)-beta-D-GlcA-(1-&gt;4)-beta-D-Xyl-(1-&gt;4)-Rib-ol-P-Rib-ol-P-3-beta-D-GalNAc-(1-&gt;3)-beta-D-GlcNAc-(1-&gt;4)-(O-6-P-alpha-D-Man)]-Thr-[protein] + UDP + H(+)</text>
        <dbReference type="Rhea" id="RHEA:57336"/>
        <dbReference type="Rhea" id="RHEA-COMP:17482"/>
        <dbReference type="Rhea" id="RHEA-COMP:17483"/>
        <dbReference type="ChEBI" id="CHEBI:15378"/>
        <dbReference type="ChEBI" id="CHEBI:57632"/>
        <dbReference type="ChEBI" id="CHEBI:58223"/>
        <dbReference type="ChEBI" id="CHEBI:177336"/>
        <dbReference type="ChEBI" id="CHEBI:177352"/>
    </reaction>
    <physiologicalReaction direction="left-to-right" evidence="13">
        <dbReference type="Rhea" id="RHEA:57337"/>
    </physiologicalReaction>
</comment>
<comment type="subcellular location">
    <subcellularLocation>
        <location evidence="1">Golgi apparatus membrane</location>
        <topology evidence="1">Single-pass type II membrane protein</topology>
    </subcellularLocation>
</comment>
<evidence type="ECO:0000256" key="13">
    <source>
        <dbReference type="ARBA" id="ARBA00049472"/>
    </source>
</evidence>
<evidence type="ECO:0000256" key="10">
    <source>
        <dbReference type="ARBA" id="ARBA00038468"/>
    </source>
</evidence>
<reference evidence="15" key="3">
    <citation type="submission" date="2025-09" db="UniProtKB">
        <authorList>
            <consortium name="Ensembl"/>
        </authorList>
    </citation>
    <scope>IDENTIFICATION</scope>
</reference>
<evidence type="ECO:0000256" key="8">
    <source>
        <dbReference type="ARBA" id="ARBA00023268"/>
    </source>
</evidence>
<keyword evidence="3" id="KW-0735">Signal-anchor</keyword>
<evidence type="ECO:0000256" key="12">
    <source>
        <dbReference type="ARBA" id="ARBA00049259"/>
    </source>
</evidence>
<evidence type="ECO:0000256" key="4">
    <source>
        <dbReference type="ARBA" id="ARBA00022989"/>
    </source>
</evidence>
<dbReference type="FunFam" id="3.90.550.10:FF:000016">
    <property type="entry name" value="LARGE xylosyl- and glucuronyltransferase 2"/>
    <property type="match status" value="1"/>
</dbReference>
<comment type="similarity">
    <text evidence="10">In the C-terminal section; belongs to the glycosyltransferase 49 family.</text>
</comment>
<dbReference type="GO" id="GO:0000139">
    <property type="term" value="C:Golgi membrane"/>
    <property type="evidence" value="ECO:0007669"/>
    <property type="project" value="UniProtKB-SubCell"/>
</dbReference>
<evidence type="ECO:0000256" key="6">
    <source>
        <dbReference type="ARBA" id="ARBA00023136"/>
    </source>
</evidence>
<dbReference type="PANTHER" id="PTHR12270">
    <property type="entry name" value="GLYCOSYLTRANSFERASE-RELATED"/>
    <property type="match status" value="1"/>
</dbReference>
<dbReference type="InterPro" id="IPR029044">
    <property type="entry name" value="Nucleotide-diphossugar_trans"/>
</dbReference>
<feature type="region of interest" description="Disordered" evidence="14">
    <location>
        <begin position="72"/>
        <end position="119"/>
    </location>
</feature>
<name>A0AAR2LRR1_PYGNA</name>
<evidence type="ECO:0000256" key="1">
    <source>
        <dbReference type="ARBA" id="ARBA00004323"/>
    </source>
</evidence>
<gene>
    <name evidence="15" type="primary">LARGE1</name>
</gene>
<comment type="similarity">
    <text evidence="9">In the N-terminal section; belongs to the glycosyltransferase 8 family.</text>
</comment>
<keyword evidence="6" id="KW-0472">Membrane</keyword>
<sequence length="661" mass="76826">MLGICRGRRKFLAASLALLFIPALTWLYLSAANFTVKPLPLSPLELQSSTLVGGAGERQALELRVREVEEENRALRRELSQPPRNPTHSNHHGNGNQSHPHSTEEGTGDSEAQKMFSTGNSSSCVQQPVVDKCETIHVAIVCAGYNASRDVVTLVKSVLFHRRNPLHFHFITDSIAQQILASLFHTWMVPAVRVDFYDADELKSEVSWIPNKHYSGIYGLMKLVLTKTLPSDLQKVIVLDTDITFATDIAELWAVFHKFKGQQVLGLVENQSDWYLGNLWKNHRPWPALGRGFNTGVILLLLDRLRKLRWEQMWRLTAERELMSMLSTSLADQDIFNAVIKQNPFLVHQLPCFWNVQLSDHTRSEKCYKDVSDLKVIHWNSPKKLRVKNKHVEFFRNLYLTFLEYDGNLLRRELFGCPSKTDHNSENLQKTLLELDEDDPCYEFRRERFTVHRTHLYFLHYEYEPSADQTDVTLVAQLSMDRKSVVQLDMANTKKALVVPAFETLRYRLSYPKSKAELLSQLDMGTLFTFRYHVWTKGHAPTNFAKWRTATTPYRVQWEADFEPYVMVRRDCPEYDRRFVGFGWNKVAHIMELDAQEYEFVVLPNAYMIHMPHAPSFDITKFRSNKQYRVCLKTLKEEFQQNMSRRYGFAALKYMTADNNS</sequence>
<dbReference type="GO" id="GO:0035269">
    <property type="term" value="P:protein O-linked glycosylation via mannose"/>
    <property type="evidence" value="ECO:0007669"/>
    <property type="project" value="TreeGrafter"/>
</dbReference>
<keyword evidence="4" id="KW-1133">Transmembrane helix</keyword>
<protein>
    <recommendedName>
        <fullName evidence="17">LARGE xylosyl- and glucuronyltransferase 1</fullName>
    </recommendedName>
</protein>
<evidence type="ECO:0000256" key="5">
    <source>
        <dbReference type="ARBA" id="ARBA00023034"/>
    </source>
</evidence>
<dbReference type="Proteomes" id="UP001501920">
    <property type="component" value="Chromosome 1"/>
</dbReference>
<dbReference type="GO" id="GO:0042285">
    <property type="term" value="F:xylosyltransferase activity"/>
    <property type="evidence" value="ECO:0007669"/>
    <property type="project" value="TreeGrafter"/>
</dbReference>
<dbReference type="SUPFAM" id="SSF53448">
    <property type="entry name" value="Nucleotide-diphospho-sugar transferases"/>
    <property type="match status" value="1"/>
</dbReference>
<evidence type="ECO:0000256" key="11">
    <source>
        <dbReference type="ARBA" id="ARBA00048091"/>
    </source>
</evidence>
<dbReference type="GeneTree" id="ENSGT00940000158497"/>
<reference evidence="15" key="2">
    <citation type="submission" date="2025-08" db="UniProtKB">
        <authorList>
            <consortium name="Ensembl"/>
        </authorList>
    </citation>
    <scope>IDENTIFICATION</scope>
</reference>
<keyword evidence="16" id="KW-1185">Reference proteome</keyword>
<evidence type="ECO:0000313" key="16">
    <source>
        <dbReference type="Proteomes" id="UP001501920"/>
    </source>
</evidence>
<comment type="catalytic activity">
    <reaction evidence="12">
        <text>3-O-{(1-&gt;[3)-alpha-D-Xyl-(1-&gt;3)-beta-D-GlcA-(1-&gt;](n)-4)-beta-D-Xyl-(1-&gt;4)-Rib-ol-P-Rib-ol-P-3-beta-D-GalNAc-(1-&gt;3)-beta-D-GlcNAc-(1-&gt;4)-O-6-P-alpha-D-Man}-L-Thr-[protein] + UDP-alpha-D-glucuronate = 3-O-{beta-D-GlcA-(1-&gt;[3)-alpha-D-Xyl-(1-&gt;3)-beta-D-GlcA-(1-&gt;](n)-4)-beta-D-Xyl-(1-&gt;4)-Rib-ol-P-Rib-ol-P-3-beta-D-GalNAc-(1-&gt;3)-beta-D-GlcNAc-(1-&gt;4)-O-6-P-alpha-D-Man}-L-Thr-[protein] + UDP + H(+)</text>
        <dbReference type="Rhea" id="RHEA:67924"/>
        <dbReference type="Rhea" id="RHEA-COMP:17484"/>
        <dbReference type="Rhea" id="RHEA-COMP:17486"/>
        <dbReference type="ChEBI" id="CHEBI:15378"/>
        <dbReference type="ChEBI" id="CHEBI:58052"/>
        <dbReference type="ChEBI" id="CHEBI:58223"/>
        <dbReference type="ChEBI" id="CHEBI:177354"/>
        <dbReference type="ChEBI" id="CHEBI:177355"/>
    </reaction>
    <physiologicalReaction direction="left-to-right" evidence="12">
        <dbReference type="Rhea" id="RHEA:67925"/>
    </physiologicalReaction>
</comment>